<dbReference type="Gene3D" id="3.90.79.10">
    <property type="entry name" value="Nucleoside Triphosphate Pyrophosphohydrolase"/>
    <property type="match status" value="1"/>
</dbReference>
<dbReference type="SUPFAM" id="SSF55811">
    <property type="entry name" value="Nudix"/>
    <property type="match status" value="1"/>
</dbReference>
<name>A0A2M6W479_9BACT</name>
<dbReference type="PANTHER" id="PTHR43736:SF1">
    <property type="entry name" value="DIHYDRONEOPTERIN TRIPHOSPHATE DIPHOSPHATASE"/>
    <property type="match status" value="1"/>
</dbReference>
<protein>
    <recommendedName>
        <fullName evidence="3">Nudix hydrolase domain-containing protein</fullName>
    </recommendedName>
</protein>
<evidence type="ECO:0000256" key="1">
    <source>
        <dbReference type="ARBA" id="ARBA00022801"/>
    </source>
</evidence>
<dbReference type="PROSITE" id="PS51462">
    <property type="entry name" value="NUDIX"/>
    <property type="match status" value="1"/>
</dbReference>
<dbReference type="InterPro" id="IPR015797">
    <property type="entry name" value="NUDIX_hydrolase-like_dom_sf"/>
</dbReference>
<evidence type="ECO:0000256" key="2">
    <source>
        <dbReference type="RuleBase" id="RU003476"/>
    </source>
</evidence>
<feature type="domain" description="Nudix hydrolase" evidence="3">
    <location>
        <begin position="3"/>
        <end position="132"/>
    </location>
</feature>
<comment type="caution">
    <text evidence="4">The sequence shown here is derived from an EMBL/GenBank/DDBJ whole genome shotgun (WGS) entry which is preliminary data.</text>
</comment>
<dbReference type="InterPro" id="IPR020084">
    <property type="entry name" value="NUDIX_hydrolase_CS"/>
</dbReference>
<dbReference type="AlphaFoldDB" id="A0A2M6W479"/>
<evidence type="ECO:0000313" key="5">
    <source>
        <dbReference type="Proteomes" id="UP000231183"/>
    </source>
</evidence>
<dbReference type="Pfam" id="PF00293">
    <property type="entry name" value="NUDIX"/>
    <property type="match status" value="1"/>
</dbReference>
<keyword evidence="1 2" id="KW-0378">Hydrolase</keyword>
<dbReference type="GO" id="GO:0016787">
    <property type="term" value="F:hydrolase activity"/>
    <property type="evidence" value="ECO:0007669"/>
    <property type="project" value="UniProtKB-KW"/>
</dbReference>
<dbReference type="EMBL" id="PFBX01000024">
    <property type="protein sequence ID" value="PIT87530.1"/>
    <property type="molecule type" value="Genomic_DNA"/>
</dbReference>
<dbReference type="InterPro" id="IPR000086">
    <property type="entry name" value="NUDIX_hydrolase_dom"/>
</dbReference>
<accession>A0A2M6W479</accession>
<dbReference type="InterPro" id="IPR020476">
    <property type="entry name" value="Nudix_hydrolase"/>
</dbReference>
<reference evidence="5" key="1">
    <citation type="submission" date="2017-09" db="EMBL/GenBank/DDBJ databases">
        <title>Depth-based differentiation of microbial function through sediment-hosted aquifers and enrichment of novel symbionts in the deep terrestrial subsurface.</title>
        <authorList>
            <person name="Probst A.J."/>
            <person name="Ladd B."/>
            <person name="Jarett J.K."/>
            <person name="Geller-Mcgrath D.E."/>
            <person name="Sieber C.M.K."/>
            <person name="Emerson J.B."/>
            <person name="Anantharaman K."/>
            <person name="Thomas B.C."/>
            <person name="Malmstrom R."/>
            <person name="Stieglmeier M."/>
            <person name="Klingl A."/>
            <person name="Woyke T."/>
            <person name="Ryan C.M."/>
            <person name="Banfield J.F."/>
        </authorList>
    </citation>
    <scope>NUCLEOTIDE SEQUENCE [LARGE SCALE GENOMIC DNA]</scope>
</reference>
<gene>
    <name evidence="4" type="ORF">COU31_02530</name>
</gene>
<dbReference type="PROSITE" id="PS00893">
    <property type="entry name" value="NUDIX_BOX"/>
    <property type="match status" value="1"/>
</dbReference>
<comment type="similarity">
    <text evidence="2">Belongs to the Nudix hydrolase family.</text>
</comment>
<sequence length="138" mass="15875">MFMKTIICSGPVIIENNRVLLIKEKKPTGITPWFFPGGKLEKGETPEQACLREAREEIGADTQIIRPLPTLTDYDRADQAQPRQITLIHWLCRRQGEIKPGPTVIEYDWLDIHNLPDDCADNVIQIVNYCLKNKLYDI</sequence>
<dbReference type="Proteomes" id="UP000231183">
    <property type="component" value="Unassembled WGS sequence"/>
</dbReference>
<evidence type="ECO:0000313" key="4">
    <source>
        <dbReference type="EMBL" id="PIT87530.1"/>
    </source>
</evidence>
<dbReference type="PRINTS" id="PR00502">
    <property type="entry name" value="NUDIXFAMILY"/>
</dbReference>
<proteinExistence type="inferred from homology"/>
<organism evidence="4 5">
    <name type="scientific">Candidatus Magasanikbacteria bacterium CG10_big_fil_rev_8_21_14_0_10_40_10</name>
    <dbReference type="NCBI Taxonomy" id="1974648"/>
    <lineage>
        <taxon>Bacteria</taxon>
        <taxon>Candidatus Magasanikiibacteriota</taxon>
    </lineage>
</organism>
<dbReference type="PANTHER" id="PTHR43736">
    <property type="entry name" value="ADP-RIBOSE PYROPHOSPHATASE"/>
    <property type="match status" value="1"/>
</dbReference>
<evidence type="ECO:0000259" key="3">
    <source>
        <dbReference type="PROSITE" id="PS51462"/>
    </source>
</evidence>